<protein>
    <submittedName>
        <fullName evidence="1">Uncharacterized protein</fullName>
    </submittedName>
</protein>
<reference evidence="1" key="1">
    <citation type="journal article" date="2021" name="Environ. Microbiol.">
        <title>Gene family expansions and transcriptome signatures uncover fungal adaptations to wood decay.</title>
        <authorList>
            <person name="Hage H."/>
            <person name="Miyauchi S."/>
            <person name="Viragh M."/>
            <person name="Drula E."/>
            <person name="Min B."/>
            <person name="Chaduli D."/>
            <person name="Navarro D."/>
            <person name="Favel A."/>
            <person name="Norest M."/>
            <person name="Lesage-Meessen L."/>
            <person name="Balint B."/>
            <person name="Merenyi Z."/>
            <person name="de Eugenio L."/>
            <person name="Morin E."/>
            <person name="Martinez A.T."/>
            <person name="Baldrian P."/>
            <person name="Stursova M."/>
            <person name="Martinez M.J."/>
            <person name="Novotny C."/>
            <person name="Magnuson J.K."/>
            <person name="Spatafora J.W."/>
            <person name="Maurice S."/>
            <person name="Pangilinan J."/>
            <person name="Andreopoulos W."/>
            <person name="LaButti K."/>
            <person name="Hundley H."/>
            <person name="Na H."/>
            <person name="Kuo A."/>
            <person name="Barry K."/>
            <person name="Lipzen A."/>
            <person name="Henrissat B."/>
            <person name="Riley R."/>
            <person name="Ahrendt S."/>
            <person name="Nagy L.G."/>
            <person name="Grigoriev I.V."/>
            <person name="Martin F."/>
            <person name="Rosso M.N."/>
        </authorList>
    </citation>
    <scope>NUCLEOTIDE SEQUENCE</scope>
    <source>
        <strain evidence="1">CBS 384.51</strain>
    </source>
</reference>
<proteinExistence type="predicted"/>
<dbReference type="Proteomes" id="UP001055072">
    <property type="component" value="Unassembled WGS sequence"/>
</dbReference>
<accession>A0ACB8TMD5</accession>
<sequence>MSIDDVTQLLVTTLTEVLTGAGITDPTVTAPGDVKAIRKWDYFPHFNTFLLANGAYSQYNALQGNQHTYYSSGLNGFETVEFAIRAGKDLVNSFF</sequence>
<keyword evidence="2" id="KW-1185">Reference proteome</keyword>
<evidence type="ECO:0000313" key="1">
    <source>
        <dbReference type="EMBL" id="KAI0083100.1"/>
    </source>
</evidence>
<comment type="caution">
    <text evidence="1">The sequence shown here is derived from an EMBL/GenBank/DDBJ whole genome shotgun (WGS) entry which is preliminary data.</text>
</comment>
<dbReference type="EMBL" id="MU274996">
    <property type="protein sequence ID" value="KAI0083100.1"/>
    <property type="molecule type" value="Genomic_DNA"/>
</dbReference>
<evidence type="ECO:0000313" key="2">
    <source>
        <dbReference type="Proteomes" id="UP001055072"/>
    </source>
</evidence>
<organism evidence="1 2">
    <name type="scientific">Irpex rosettiformis</name>
    <dbReference type="NCBI Taxonomy" id="378272"/>
    <lineage>
        <taxon>Eukaryota</taxon>
        <taxon>Fungi</taxon>
        <taxon>Dikarya</taxon>
        <taxon>Basidiomycota</taxon>
        <taxon>Agaricomycotina</taxon>
        <taxon>Agaricomycetes</taxon>
        <taxon>Polyporales</taxon>
        <taxon>Irpicaceae</taxon>
        <taxon>Irpex</taxon>
    </lineage>
</organism>
<name>A0ACB8TMD5_9APHY</name>
<gene>
    <name evidence="1" type="ORF">BDY19DRAFT_980916</name>
</gene>